<evidence type="ECO:0000256" key="16">
    <source>
        <dbReference type="SAM" id="SignalP"/>
    </source>
</evidence>
<dbReference type="GO" id="GO:0006032">
    <property type="term" value="P:chitin catabolic process"/>
    <property type="evidence" value="ECO:0007669"/>
    <property type="project" value="UniProtKB-KW"/>
</dbReference>
<dbReference type="Pfam" id="PF01522">
    <property type="entry name" value="Polysacc_deac_1"/>
    <property type="match status" value="1"/>
</dbReference>
<dbReference type="PROSITE" id="PS51677">
    <property type="entry name" value="NODB"/>
    <property type="match status" value="1"/>
</dbReference>
<dbReference type="STRING" id="154538.A0A1M2V811"/>
<evidence type="ECO:0000256" key="2">
    <source>
        <dbReference type="ARBA" id="ARBA00004609"/>
    </source>
</evidence>
<dbReference type="GO" id="GO:0005886">
    <property type="term" value="C:plasma membrane"/>
    <property type="evidence" value="ECO:0007669"/>
    <property type="project" value="UniProtKB-SubCell"/>
</dbReference>
<comment type="caution">
    <text evidence="18">The sequence shown here is derived from an EMBL/GenBank/DDBJ whole genome shotgun (WGS) entry which is preliminary data.</text>
</comment>
<dbReference type="EMBL" id="MNAD01001599">
    <property type="protein sequence ID" value="OJT03741.1"/>
    <property type="molecule type" value="Genomic_DNA"/>
</dbReference>
<evidence type="ECO:0000256" key="15">
    <source>
        <dbReference type="SAM" id="Phobius"/>
    </source>
</evidence>
<dbReference type="GO" id="GO:0004099">
    <property type="term" value="F:chitin deacetylase activity"/>
    <property type="evidence" value="ECO:0007669"/>
    <property type="project" value="UniProtKB-EC"/>
</dbReference>
<dbReference type="GO" id="GO:0000272">
    <property type="term" value="P:polysaccharide catabolic process"/>
    <property type="evidence" value="ECO:0007669"/>
    <property type="project" value="UniProtKB-KW"/>
</dbReference>
<evidence type="ECO:0000256" key="3">
    <source>
        <dbReference type="ARBA" id="ARBA00022475"/>
    </source>
</evidence>
<dbReference type="AlphaFoldDB" id="A0A1M2V811"/>
<feature type="chain" id="PRO_5012566991" description="chitin deacetylase" evidence="16">
    <location>
        <begin position="23"/>
        <end position="456"/>
    </location>
</feature>
<sequence>MPAVRSFLLLAATALLSSAASAHPHDSHDHDHAVTRALPSRWYHPEDHPATGLFRRADVPNDGVTYAAVGSPEWSAGYPPDKVDSQPLPEAWTDALAAAIKAGKIPDFPPSQNVPGSNPVYPNGLDPNGDVVCSATEKCRNPGDIWDAPDGVFASSFDDGPTEFSPALYDFLQTNNVITTHFMIGKNILSWPASFLQAFEDLKSDIAVHTWTHPYMTTLTNEEVLGELGWTMQLIHNSTGGRIPKYWRPPYGDSDNRVRAIAKEVFGLTTVIWNQDTEDWSVGTPGGATRPAVDANLQKWITGPKSPGLVILEHELSNDTVGAFMQAFPLIQQNGWKFESLATMDGGDVYQNAASSTEDVTPGLIGVAASAPASSGSSASQSGSATGSSASTSSTSAPAGNNSGKSANGTSSASGSSTAANGQATGAAADTNGAASLFASGLVVGVSALVAAAILL</sequence>
<gene>
    <name evidence="18" type="ORF">TRAPUB_5563</name>
</gene>
<dbReference type="OMA" id="GDIWDAP"/>
<dbReference type="PANTHER" id="PTHR10587:SF135">
    <property type="entry name" value="CHITIN DEACETYLASE 3"/>
    <property type="match status" value="1"/>
</dbReference>
<protein>
    <recommendedName>
        <fullName evidence="12">chitin deacetylase</fullName>
        <ecNumber evidence="12">3.5.1.41</ecNumber>
    </recommendedName>
</protein>
<dbReference type="OrthoDB" id="407355at2759"/>
<keyword evidence="4" id="KW-0336">GPI-anchor</keyword>
<dbReference type="EC" id="3.5.1.41" evidence="12"/>
<keyword evidence="4" id="KW-0325">Glycoprotein</keyword>
<keyword evidence="5" id="KW-0146">Chitin degradation</keyword>
<keyword evidence="7" id="KW-0119">Carbohydrate metabolism</keyword>
<organism evidence="18 19">
    <name type="scientific">Trametes pubescens</name>
    <name type="common">White-rot fungus</name>
    <dbReference type="NCBI Taxonomy" id="154538"/>
    <lineage>
        <taxon>Eukaryota</taxon>
        <taxon>Fungi</taxon>
        <taxon>Dikarya</taxon>
        <taxon>Basidiomycota</taxon>
        <taxon>Agaricomycotina</taxon>
        <taxon>Agaricomycetes</taxon>
        <taxon>Polyporales</taxon>
        <taxon>Polyporaceae</taxon>
        <taxon>Trametes</taxon>
    </lineage>
</organism>
<dbReference type="GO" id="GO:0009272">
    <property type="term" value="P:fungal-type cell wall biogenesis"/>
    <property type="evidence" value="ECO:0007669"/>
    <property type="project" value="UniProtKB-ARBA"/>
</dbReference>
<evidence type="ECO:0000313" key="18">
    <source>
        <dbReference type="EMBL" id="OJT03741.1"/>
    </source>
</evidence>
<name>A0A1M2V811_TRAPU</name>
<evidence type="ECO:0000256" key="9">
    <source>
        <dbReference type="ARBA" id="ARBA00023288"/>
    </source>
</evidence>
<feature type="region of interest" description="Disordered" evidence="14">
    <location>
        <begin position="371"/>
        <end position="424"/>
    </location>
</feature>
<evidence type="ECO:0000256" key="11">
    <source>
        <dbReference type="ARBA" id="ARBA00023326"/>
    </source>
</evidence>
<reference evidence="18 19" key="1">
    <citation type="submission" date="2016-10" db="EMBL/GenBank/DDBJ databases">
        <title>Genome sequence of the basidiomycete white-rot fungus Trametes pubescens.</title>
        <authorList>
            <person name="Makela M.R."/>
            <person name="Granchi Z."/>
            <person name="Peng M."/>
            <person name="De Vries R.P."/>
            <person name="Grigoriev I."/>
            <person name="Riley R."/>
            <person name="Hilden K."/>
        </authorList>
    </citation>
    <scope>NUCLEOTIDE SEQUENCE [LARGE SCALE GENOMIC DNA]</scope>
    <source>
        <strain evidence="18 19">FBCC735</strain>
    </source>
</reference>
<feature type="domain" description="NodB homology" evidence="17">
    <location>
        <begin position="151"/>
        <end position="339"/>
    </location>
</feature>
<evidence type="ECO:0000256" key="12">
    <source>
        <dbReference type="ARBA" id="ARBA00024056"/>
    </source>
</evidence>
<dbReference type="PANTHER" id="PTHR10587">
    <property type="entry name" value="GLYCOSYL TRANSFERASE-RELATED"/>
    <property type="match status" value="1"/>
</dbReference>
<feature type="transmembrane region" description="Helical" evidence="15">
    <location>
        <begin position="433"/>
        <end position="455"/>
    </location>
</feature>
<dbReference type="SUPFAM" id="SSF88713">
    <property type="entry name" value="Glycoside hydrolase/deacetylase"/>
    <property type="match status" value="1"/>
</dbReference>
<dbReference type="InterPro" id="IPR002509">
    <property type="entry name" value="NODB_dom"/>
</dbReference>
<evidence type="ECO:0000256" key="4">
    <source>
        <dbReference type="ARBA" id="ARBA00022622"/>
    </source>
</evidence>
<keyword evidence="15" id="KW-1133">Transmembrane helix</keyword>
<keyword evidence="11" id="KW-0624">Polysaccharide degradation</keyword>
<keyword evidence="19" id="KW-1185">Reference proteome</keyword>
<dbReference type="InterPro" id="IPR011330">
    <property type="entry name" value="Glyco_hydro/deAcase_b/a-brl"/>
</dbReference>
<keyword evidence="8" id="KW-0170">Cobalt</keyword>
<evidence type="ECO:0000313" key="19">
    <source>
        <dbReference type="Proteomes" id="UP000184267"/>
    </source>
</evidence>
<comment type="subcellular location">
    <subcellularLocation>
        <location evidence="2">Cell membrane</location>
        <topology evidence="2">Lipid-anchor</topology>
        <topology evidence="2">GPI-anchor</topology>
    </subcellularLocation>
</comment>
<evidence type="ECO:0000256" key="7">
    <source>
        <dbReference type="ARBA" id="ARBA00023277"/>
    </source>
</evidence>
<dbReference type="GO" id="GO:0098552">
    <property type="term" value="C:side of membrane"/>
    <property type="evidence" value="ECO:0007669"/>
    <property type="project" value="UniProtKB-KW"/>
</dbReference>
<accession>A0A1M2V811</accession>
<evidence type="ECO:0000259" key="17">
    <source>
        <dbReference type="PROSITE" id="PS51677"/>
    </source>
</evidence>
<comment type="cofactor">
    <cofactor evidence="1">
        <name>Co(2+)</name>
        <dbReference type="ChEBI" id="CHEBI:48828"/>
    </cofactor>
</comment>
<proteinExistence type="predicted"/>
<keyword evidence="9" id="KW-0449">Lipoprotein</keyword>
<evidence type="ECO:0000256" key="13">
    <source>
        <dbReference type="ARBA" id="ARBA00048494"/>
    </source>
</evidence>
<dbReference type="Gene3D" id="3.20.20.370">
    <property type="entry name" value="Glycoside hydrolase/deacetylase"/>
    <property type="match status" value="1"/>
</dbReference>
<evidence type="ECO:0000256" key="8">
    <source>
        <dbReference type="ARBA" id="ARBA00023285"/>
    </source>
</evidence>
<evidence type="ECO:0000256" key="10">
    <source>
        <dbReference type="ARBA" id="ARBA00023316"/>
    </source>
</evidence>
<evidence type="ECO:0000256" key="1">
    <source>
        <dbReference type="ARBA" id="ARBA00001941"/>
    </source>
</evidence>
<keyword evidence="10" id="KW-0961">Cell wall biogenesis/degradation</keyword>
<dbReference type="Proteomes" id="UP000184267">
    <property type="component" value="Unassembled WGS sequence"/>
</dbReference>
<keyword evidence="3" id="KW-1003">Cell membrane</keyword>
<evidence type="ECO:0000256" key="6">
    <source>
        <dbReference type="ARBA" id="ARBA00023136"/>
    </source>
</evidence>
<comment type="catalytic activity">
    <reaction evidence="13">
        <text>[(1-&gt;4)-N-acetyl-beta-D-glucosaminyl](n) + n H2O = chitosan + n acetate</text>
        <dbReference type="Rhea" id="RHEA:10464"/>
        <dbReference type="Rhea" id="RHEA-COMP:9593"/>
        <dbReference type="Rhea" id="RHEA-COMP:9597"/>
        <dbReference type="ChEBI" id="CHEBI:15377"/>
        <dbReference type="ChEBI" id="CHEBI:17029"/>
        <dbReference type="ChEBI" id="CHEBI:30089"/>
        <dbReference type="ChEBI" id="CHEBI:57704"/>
        <dbReference type="EC" id="3.5.1.41"/>
    </reaction>
    <physiologicalReaction direction="left-to-right" evidence="13">
        <dbReference type="Rhea" id="RHEA:10465"/>
    </physiologicalReaction>
</comment>
<dbReference type="InterPro" id="IPR050248">
    <property type="entry name" value="Polysacc_deacetylase_ArnD"/>
</dbReference>
<feature type="signal peptide" evidence="16">
    <location>
        <begin position="1"/>
        <end position="22"/>
    </location>
</feature>
<keyword evidence="6 15" id="KW-0472">Membrane</keyword>
<evidence type="ECO:0000256" key="14">
    <source>
        <dbReference type="SAM" id="MobiDB-lite"/>
    </source>
</evidence>
<evidence type="ECO:0000256" key="5">
    <source>
        <dbReference type="ARBA" id="ARBA00023024"/>
    </source>
</evidence>
<keyword evidence="15" id="KW-0812">Transmembrane</keyword>
<keyword evidence="16" id="KW-0732">Signal</keyword>
<dbReference type="GO" id="GO:0071555">
    <property type="term" value="P:cell wall organization"/>
    <property type="evidence" value="ECO:0007669"/>
    <property type="project" value="UniProtKB-KW"/>
</dbReference>